<evidence type="ECO:0000313" key="2">
    <source>
        <dbReference type="Proteomes" id="UP000256964"/>
    </source>
</evidence>
<accession>A0A371D5P5</accession>
<proteinExistence type="predicted"/>
<gene>
    <name evidence="1" type="ORF">OH76DRAFT_703157</name>
</gene>
<reference evidence="1 2" key="1">
    <citation type="journal article" date="2018" name="Biotechnol. Biofuels">
        <title>Integrative visual omics of the white-rot fungus Polyporus brumalis exposes the biotechnological potential of its oxidative enzymes for delignifying raw plant biomass.</title>
        <authorList>
            <person name="Miyauchi S."/>
            <person name="Rancon A."/>
            <person name="Drula E."/>
            <person name="Hage H."/>
            <person name="Chaduli D."/>
            <person name="Favel A."/>
            <person name="Grisel S."/>
            <person name="Henrissat B."/>
            <person name="Herpoel-Gimbert I."/>
            <person name="Ruiz-Duenas F.J."/>
            <person name="Chevret D."/>
            <person name="Hainaut M."/>
            <person name="Lin J."/>
            <person name="Wang M."/>
            <person name="Pangilinan J."/>
            <person name="Lipzen A."/>
            <person name="Lesage-Meessen L."/>
            <person name="Navarro D."/>
            <person name="Riley R."/>
            <person name="Grigoriev I.V."/>
            <person name="Zhou S."/>
            <person name="Raouche S."/>
            <person name="Rosso M.N."/>
        </authorList>
    </citation>
    <scope>NUCLEOTIDE SEQUENCE [LARGE SCALE GENOMIC DNA]</scope>
    <source>
        <strain evidence="1 2">BRFM 1820</strain>
    </source>
</reference>
<protein>
    <submittedName>
        <fullName evidence="1">Uncharacterized protein</fullName>
    </submittedName>
</protein>
<dbReference type="Proteomes" id="UP000256964">
    <property type="component" value="Unassembled WGS sequence"/>
</dbReference>
<organism evidence="1 2">
    <name type="scientific">Lentinus brumalis</name>
    <dbReference type="NCBI Taxonomy" id="2498619"/>
    <lineage>
        <taxon>Eukaryota</taxon>
        <taxon>Fungi</taxon>
        <taxon>Dikarya</taxon>
        <taxon>Basidiomycota</taxon>
        <taxon>Agaricomycotina</taxon>
        <taxon>Agaricomycetes</taxon>
        <taxon>Polyporales</taxon>
        <taxon>Polyporaceae</taxon>
        <taxon>Lentinus</taxon>
    </lineage>
</organism>
<sequence length="180" mass="20486">MIRPSRNAVLLQLKLSRINIAIACMGWFRAAANDWNVEWKRDTYSAANTGYAAGICMPPCNRLLQRRLTCPLPCLTFGNELRKCAERSRLPRSLRSTPRHTRHQGCRKYPGRSTEWIGMLVIIGLAQPLSSSLVRRVSWTTTSTRQTSNILRLLVHYSGRILRGLMRIMHTLVFACTTGM</sequence>
<keyword evidence="2" id="KW-1185">Reference proteome</keyword>
<dbReference type="AlphaFoldDB" id="A0A371D5P5"/>
<evidence type="ECO:0000313" key="1">
    <source>
        <dbReference type="EMBL" id="RDX47864.1"/>
    </source>
</evidence>
<name>A0A371D5P5_9APHY</name>
<dbReference type="EMBL" id="KZ857415">
    <property type="protein sequence ID" value="RDX47864.1"/>
    <property type="molecule type" value="Genomic_DNA"/>
</dbReference>